<evidence type="ECO:0000259" key="1">
    <source>
        <dbReference type="Pfam" id="PF03184"/>
    </source>
</evidence>
<feature type="domain" description="DDE-1" evidence="1">
    <location>
        <begin position="111"/>
        <end position="231"/>
    </location>
</feature>
<dbReference type="Proteomes" id="UP001159363">
    <property type="component" value="Chromosome 3"/>
</dbReference>
<proteinExistence type="predicted"/>
<protein>
    <recommendedName>
        <fullName evidence="1">DDE-1 domain-containing protein</fullName>
    </recommendedName>
</protein>
<reference evidence="2 3" key="1">
    <citation type="submission" date="2023-02" db="EMBL/GenBank/DDBJ databases">
        <title>LHISI_Scaffold_Assembly.</title>
        <authorList>
            <person name="Stuart O.P."/>
            <person name="Cleave R."/>
            <person name="Magrath M.J.L."/>
            <person name="Mikheyev A.S."/>
        </authorList>
    </citation>
    <scope>NUCLEOTIDE SEQUENCE [LARGE SCALE GENOMIC DNA]</scope>
    <source>
        <strain evidence="2">Daus_M_001</strain>
        <tissue evidence="2">Leg muscle</tissue>
    </source>
</reference>
<sequence>MAFPAMIGLRQSLEALDASGRRATNDPFVIFNSYDLLEDTENSLSLCEEPENMWNLDEIFFCSDPSRVKEHQFWRVVLLLAGSCHLILFMNQSIYGALGKVKMTYLPQTFYGNTAKDYMTSTVFSSYIKEFAGVVKERPIPIIFNGQMFHLEHSTLQQWNYYFKLPPHTTDLLQALNKCCFSPLKAKWNTELLKWQNKNQQHLQKKKNEFVDLFCSIWHEGLSPENVISGFKFTGISLPFISIEVSTQQIN</sequence>
<gene>
    <name evidence="2" type="ORF">PR048_010709</name>
</gene>
<organism evidence="2 3">
    <name type="scientific">Dryococelus australis</name>
    <dbReference type="NCBI Taxonomy" id="614101"/>
    <lineage>
        <taxon>Eukaryota</taxon>
        <taxon>Metazoa</taxon>
        <taxon>Ecdysozoa</taxon>
        <taxon>Arthropoda</taxon>
        <taxon>Hexapoda</taxon>
        <taxon>Insecta</taxon>
        <taxon>Pterygota</taxon>
        <taxon>Neoptera</taxon>
        <taxon>Polyneoptera</taxon>
        <taxon>Phasmatodea</taxon>
        <taxon>Verophasmatodea</taxon>
        <taxon>Anareolatae</taxon>
        <taxon>Phasmatidae</taxon>
        <taxon>Eurycanthinae</taxon>
        <taxon>Dryococelus</taxon>
    </lineage>
</organism>
<comment type="caution">
    <text evidence="2">The sequence shown here is derived from an EMBL/GenBank/DDBJ whole genome shotgun (WGS) entry which is preliminary data.</text>
</comment>
<dbReference type="EMBL" id="JARBHB010000003">
    <property type="protein sequence ID" value="KAJ8891194.1"/>
    <property type="molecule type" value="Genomic_DNA"/>
</dbReference>
<dbReference type="InterPro" id="IPR004875">
    <property type="entry name" value="DDE_SF_endonuclease_dom"/>
</dbReference>
<accession>A0ABQ9I3F5</accession>
<evidence type="ECO:0000313" key="3">
    <source>
        <dbReference type="Proteomes" id="UP001159363"/>
    </source>
</evidence>
<keyword evidence="3" id="KW-1185">Reference proteome</keyword>
<name>A0ABQ9I3F5_9NEOP</name>
<evidence type="ECO:0000313" key="2">
    <source>
        <dbReference type="EMBL" id="KAJ8891194.1"/>
    </source>
</evidence>
<dbReference type="Pfam" id="PF03184">
    <property type="entry name" value="DDE_1"/>
    <property type="match status" value="1"/>
</dbReference>